<name>A0A2U8GM16_9RHOO</name>
<dbReference type="KEGG" id="acom:CEW83_05005"/>
<protein>
    <submittedName>
        <fullName evidence="2">Electron transporter RnfE</fullName>
    </submittedName>
</protein>
<reference evidence="2 3" key="1">
    <citation type="submission" date="2017-06" db="EMBL/GenBank/DDBJ databases">
        <title>Azoarcus.</title>
        <authorList>
            <person name="Woo J.-H."/>
            <person name="Kim H.-S."/>
        </authorList>
    </citation>
    <scope>NUCLEOTIDE SEQUENCE [LARGE SCALE GENOMIC DNA]</scope>
    <source>
        <strain evidence="2 3">TSPY31</strain>
    </source>
</reference>
<accession>A0A2U8GM16</accession>
<keyword evidence="3" id="KW-1185">Reference proteome</keyword>
<dbReference type="EMBL" id="CP022187">
    <property type="protein sequence ID" value="AWI74649.1"/>
    <property type="molecule type" value="Genomic_DNA"/>
</dbReference>
<evidence type="ECO:0000256" key="1">
    <source>
        <dbReference type="SAM" id="Phobius"/>
    </source>
</evidence>
<dbReference type="Proteomes" id="UP000244930">
    <property type="component" value="Chromosome"/>
</dbReference>
<evidence type="ECO:0000313" key="2">
    <source>
        <dbReference type="EMBL" id="AWI74649.1"/>
    </source>
</evidence>
<sequence>MYGYEHGSMVWGWPIMFFMWLIPILLIALVVWLFIGRRTGRVQPSAREILDSRYAEGKIERDEYIKRLEDLKR</sequence>
<feature type="transmembrane region" description="Helical" evidence="1">
    <location>
        <begin position="12"/>
        <end position="35"/>
    </location>
</feature>
<keyword evidence="1" id="KW-0472">Membrane</keyword>
<dbReference type="AlphaFoldDB" id="A0A2U8GM16"/>
<organism evidence="2 3">
    <name type="scientific">Parazoarcus communis</name>
    <dbReference type="NCBI Taxonomy" id="41977"/>
    <lineage>
        <taxon>Bacteria</taxon>
        <taxon>Pseudomonadati</taxon>
        <taxon>Pseudomonadota</taxon>
        <taxon>Betaproteobacteria</taxon>
        <taxon>Rhodocyclales</taxon>
        <taxon>Zoogloeaceae</taxon>
        <taxon>Parazoarcus</taxon>
    </lineage>
</organism>
<keyword evidence="1" id="KW-1133">Transmembrane helix</keyword>
<proteinExistence type="predicted"/>
<evidence type="ECO:0000313" key="3">
    <source>
        <dbReference type="Proteomes" id="UP000244930"/>
    </source>
</evidence>
<keyword evidence="1" id="KW-0812">Transmembrane</keyword>
<gene>
    <name evidence="2" type="ORF">CEW83_05005</name>
</gene>
<dbReference type="RefSeq" id="WP_108948355.1">
    <property type="nucleotide sequence ID" value="NZ_CP022187.1"/>
</dbReference>